<protein>
    <submittedName>
        <fullName evidence="1">Pentapeptide repeat-containing protein</fullName>
    </submittedName>
</protein>
<reference evidence="1" key="1">
    <citation type="submission" date="2021-04" db="EMBL/GenBank/DDBJ databases">
        <title>Isolation and polyphasic classification of algal microorganism.</title>
        <authorList>
            <person name="Wang S."/>
        </authorList>
    </citation>
    <scope>NUCLEOTIDE SEQUENCE</scope>
    <source>
        <strain evidence="1">720a</strain>
    </source>
</reference>
<comment type="caution">
    <text evidence="1">The sequence shown here is derived from an EMBL/GenBank/DDBJ whole genome shotgun (WGS) entry which is preliminary data.</text>
</comment>
<dbReference type="InterPro" id="IPR001646">
    <property type="entry name" value="5peptide_repeat"/>
</dbReference>
<dbReference type="PANTHER" id="PTHR14136:SF37">
    <property type="entry name" value="PENTAPEPTIDE REPEAT-CONTAINING PROTEIN"/>
    <property type="match status" value="1"/>
</dbReference>
<name>A0A941DVJ5_9BACI</name>
<accession>A0A941DVJ5</accession>
<evidence type="ECO:0000313" key="1">
    <source>
        <dbReference type="EMBL" id="MBR7796137.1"/>
    </source>
</evidence>
<dbReference type="PANTHER" id="PTHR14136">
    <property type="entry name" value="BTB_POZ DOMAIN-CONTAINING PROTEIN KCTD9"/>
    <property type="match status" value="1"/>
</dbReference>
<dbReference type="SUPFAM" id="SSF141571">
    <property type="entry name" value="Pentapeptide repeat-like"/>
    <property type="match status" value="1"/>
</dbReference>
<dbReference type="Proteomes" id="UP000675284">
    <property type="component" value="Unassembled WGS sequence"/>
</dbReference>
<organism evidence="1 2">
    <name type="scientific">Virgibacillus salarius</name>
    <dbReference type="NCBI Taxonomy" id="447199"/>
    <lineage>
        <taxon>Bacteria</taxon>
        <taxon>Bacillati</taxon>
        <taxon>Bacillota</taxon>
        <taxon>Bacilli</taxon>
        <taxon>Bacillales</taxon>
        <taxon>Bacillaceae</taxon>
        <taxon>Virgibacillus</taxon>
    </lineage>
</organism>
<keyword evidence="2" id="KW-1185">Reference proteome</keyword>
<dbReference type="RefSeq" id="WP_166530300.1">
    <property type="nucleotide sequence ID" value="NZ_JAGSOT010000022.1"/>
</dbReference>
<sequence length="288" mass="32466">MSKINVNTYQDKIKNNLKSDCENCFGLCCVALPFAKSADFARNKNAGTPCSNLHSNFNCAIHKTLRNEGFRGCSVFECFGAGQKVSQHTFSGIDWNSSEVLASQMFTVFPIMQQLQEMLWYLSQAIDIEPSLPFKSDLITMFTETEQLTFYEANEILTIDIQAHRDKVNDLLQQTSAIIRSNAQRNFGIAQKKDKQRADFIRANFYKADLRGENLRGALFIAADLREADLRGSDLIGADLRDANIQGTNLSESLFITQPQLNAANGDASTKIPSFLHRPSHWEYEIDR</sequence>
<dbReference type="Gene3D" id="2.160.20.80">
    <property type="entry name" value="E3 ubiquitin-protein ligase SopA"/>
    <property type="match status" value="1"/>
</dbReference>
<dbReference type="InterPro" id="IPR051082">
    <property type="entry name" value="Pentapeptide-BTB/POZ_domain"/>
</dbReference>
<dbReference type="Pfam" id="PF00805">
    <property type="entry name" value="Pentapeptide"/>
    <property type="match status" value="2"/>
</dbReference>
<proteinExistence type="predicted"/>
<evidence type="ECO:0000313" key="2">
    <source>
        <dbReference type="Proteomes" id="UP000675284"/>
    </source>
</evidence>
<dbReference type="AlphaFoldDB" id="A0A941DVJ5"/>
<dbReference type="EMBL" id="JAGSOT010000022">
    <property type="protein sequence ID" value="MBR7796137.1"/>
    <property type="molecule type" value="Genomic_DNA"/>
</dbReference>
<gene>
    <name evidence="1" type="ORF">KCX74_08785</name>
</gene>